<dbReference type="InterPro" id="IPR045781">
    <property type="entry name" value="SxtJ"/>
</dbReference>
<sequence>MIADKRPANKDNRKFGLTLGAVLAAIALYQHTKALPAWPYFAGFALLFISLSLMKPSWLLMPRIIWEKLAHYLGYMNTLIWLTLIYILFFTPVNLILKMTGRDPLNRKYQPRQKSYWLTDDKQAVSSSLKKQF</sequence>
<keyword evidence="3" id="KW-1185">Reference proteome</keyword>
<dbReference type="EMBL" id="CP139558">
    <property type="protein sequence ID" value="WPU91605.1"/>
    <property type="molecule type" value="Genomic_DNA"/>
</dbReference>
<gene>
    <name evidence="2" type="ORF">SNE25_20010</name>
</gene>
<feature type="transmembrane region" description="Helical" evidence="1">
    <location>
        <begin position="37"/>
        <end position="54"/>
    </location>
</feature>
<protein>
    <submittedName>
        <fullName evidence="2">SxtJ family membrane protein</fullName>
    </submittedName>
</protein>
<evidence type="ECO:0000313" key="2">
    <source>
        <dbReference type="EMBL" id="WPU91605.1"/>
    </source>
</evidence>
<proteinExistence type="predicted"/>
<keyword evidence="1" id="KW-1133">Transmembrane helix</keyword>
<organism evidence="2 3">
    <name type="scientific">Mucilaginibacter sabulilitoris</name>
    <dbReference type="NCBI Taxonomy" id="1173583"/>
    <lineage>
        <taxon>Bacteria</taxon>
        <taxon>Pseudomonadati</taxon>
        <taxon>Bacteroidota</taxon>
        <taxon>Sphingobacteriia</taxon>
        <taxon>Sphingobacteriales</taxon>
        <taxon>Sphingobacteriaceae</taxon>
        <taxon>Mucilaginibacter</taxon>
    </lineage>
</organism>
<keyword evidence="1" id="KW-0472">Membrane</keyword>
<dbReference type="Pfam" id="PF19588">
    <property type="entry name" value="SxtJ"/>
    <property type="match status" value="1"/>
</dbReference>
<keyword evidence="1" id="KW-0812">Transmembrane</keyword>
<name>A0ABZ0TEI6_9SPHI</name>
<reference evidence="2 3" key="1">
    <citation type="submission" date="2023-11" db="EMBL/GenBank/DDBJ databases">
        <title>Analysis of the Genomes of Mucilaginibacter gossypii cycad 4 and M. sabulilitoris SNA2: microbes with the potential for plant growth promotion.</title>
        <authorList>
            <person name="Hirsch A.M."/>
            <person name="Humm E."/>
            <person name="Rubbi M."/>
            <person name="Del Vecchio G."/>
            <person name="Ha S.M."/>
            <person name="Pellegrini M."/>
            <person name="Gunsalus R.P."/>
        </authorList>
    </citation>
    <scope>NUCLEOTIDE SEQUENCE [LARGE SCALE GENOMIC DNA]</scope>
    <source>
        <strain evidence="2 3">SNA2</strain>
    </source>
</reference>
<dbReference type="RefSeq" id="WP_321560771.1">
    <property type="nucleotide sequence ID" value="NZ_CP139558.1"/>
</dbReference>
<evidence type="ECO:0000313" key="3">
    <source>
        <dbReference type="Proteomes" id="UP001324380"/>
    </source>
</evidence>
<evidence type="ECO:0000256" key="1">
    <source>
        <dbReference type="SAM" id="Phobius"/>
    </source>
</evidence>
<dbReference type="Proteomes" id="UP001324380">
    <property type="component" value="Chromosome"/>
</dbReference>
<accession>A0ABZ0TEI6</accession>
<feature type="transmembrane region" description="Helical" evidence="1">
    <location>
        <begin position="75"/>
        <end position="97"/>
    </location>
</feature>